<protein>
    <recommendedName>
        <fullName evidence="2">G5 domain-containing protein</fullName>
    </recommendedName>
</protein>
<accession>A0A0P6XI25</accession>
<dbReference type="Gene3D" id="2.20.230.10">
    <property type="entry name" value="Resuscitation-promoting factor rpfb"/>
    <property type="match status" value="1"/>
</dbReference>
<dbReference type="Pfam" id="PF07676">
    <property type="entry name" value="PD40"/>
    <property type="match status" value="2"/>
</dbReference>
<proteinExistence type="predicted"/>
<name>A0A0P6XI25_9CHLR</name>
<dbReference type="PROSITE" id="PS51109">
    <property type="entry name" value="G5"/>
    <property type="match status" value="1"/>
</dbReference>
<evidence type="ECO:0000313" key="3">
    <source>
        <dbReference type="EMBL" id="KPL83236.1"/>
    </source>
</evidence>
<organism evidence="3 4">
    <name type="scientific">Thermanaerothrix daxensis</name>
    <dbReference type="NCBI Taxonomy" id="869279"/>
    <lineage>
        <taxon>Bacteria</taxon>
        <taxon>Bacillati</taxon>
        <taxon>Chloroflexota</taxon>
        <taxon>Anaerolineae</taxon>
        <taxon>Anaerolineales</taxon>
        <taxon>Anaerolineaceae</taxon>
        <taxon>Thermanaerothrix</taxon>
    </lineage>
</organism>
<dbReference type="Pfam" id="PF07501">
    <property type="entry name" value="G5"/>
    <property type="match status" value="1"/>
</dbReference>
<evidence type="ECO:0000256" key="1">
    <source>
        <dbReference type="ARBA" id="ARBA00022729"/>
    </source>
</evidence>
<dbReference type="EMBL" id="LGKO01000004">
    <property type="protein sequence ID" value="KPL83236.1"/>
    <property type="molecule type" value="Genomic_DNA"/>
</dbReference>
<feature type="domain" description="G5" evidence="2">
    <location>
        <begin position="89"/>
        <end position="169"/>
    </location>
</feature>
<sequence>MEIFRRIGFVPLLLLILALMVLHACTPLSTSSHEISVTVEDNGQLYEAKVPNGTNVQTVLERLGLTLGVLDRTEPPTYTILNSASRITIIRVKEVFETEEVVVPFEQQIVKNESLAEGETRLVQPGENGLQQITYRRLLENGKEVARTVFKVEILSEPRPEIVMVGVQSPLAPVDLPGHLVYLAGGNAWLIRESTGNRYPLVTSGDLDGRIFSLSPDGKWLLYTRQSKEAGQINTLWVVNLTTERPQPINLKVNNVVHYAEWVPGTSLTITYSTVEPRSAPPGWQANNDLYRLIISPDGRVLKNDRLIDSNAGGIYGWWGTTFAWSPNGNYLAYARPDSVGWVNLKEQTFEPLLSLQPLETGGDWAWVPTLGWTADGRFLFTIANGSQGEAGASSFTLKALSFDPLMMLDIVKDTGMFANPVPVPETQSSPQWVAYLQAIFPSQSETSRYRLMLMDRDGSDQRALFPPEGSIGLEPQRPVWSPLSSSNSPRWIAIIYQGNLWLVEIPSGQARQITGDGLTRRIDWK</sequence>
<comment type="caution">
    <text evidence="3">The sequence shown here is derived from an EMBL/GenBank/DDBJ whole genome shotgun (WGS) entry which is preliminary data.</text>
</comment>
<gene>
    <name evidence="3" type="ORF">SE15_08320</name>
</gene>
<dbReference type="InterPro" id="IPR011659">
    <property type="entry name" value="WD40"/>
</dbReference>
<dbReference type="Proteomes" id="UP000050544">
    <property type="component" value="Unassembled WGS sequence"/>
</dbReference>
<dbReference type="SMART" id="SM01208">
    <property type="entry name" value="G5"/>
    <property type="match status" value="1"/>
</dbReference>
<dbReference type="AlphaFoldDB" id="A0A0P6XI25"/>
<keyword evidence="1" id="KW-0732">Signal</keyword>
<dbReference type="SUPFAM" id="SSF82171">
    <property type="entry name" value="DPP6 N-terminal domain-like"/>
    <property type="match status" value="1"/>
</dbReference>
<evidence type="ECO:0000313" key="4">
    <source>
        <dbReference type="Proteomes" id="UP000050544"/>
    </source>
</evidence>
<dbReference type="InterPro" id="IPR011042">
    <property type="entry name" value="6-blade_b-propeller_TolB-like"/>
</dbReference>
<dbReference type="Gene3D" id="2.120.10.30">
    <property type="entry name" value="TolB, C-terminal domain"/>
    <property type="match status" value="1"/>
</dbReference>
<dbReference type="InterPro" id="IPR011098">
    <property type="entry name" value="G5_dom"/>
</dbReference>
<keyword evidence="4" id="KW-1185">Reference proteome</keyword>
<evidence type="ECO:0000259" key="2">
    <source>
        <dbReference type="PROSITE" id="PS51109"/>
    </source>
</evidence>
<dbReference type="STRING" id="869279.SE15_08320"/>
<reference evidence="3 4" key="1">
    <citation type="submission" date="2015-07" db="EMBL/GenBank/DDBJ databases">
        <title>Whole genome sequence of Thermanaerothrix daxensis DSM 23592.</title>
        <authorList>
            <person name="Hemp J."/>
            <person name="Ward L.M."/>
            <person name="Pace L.A."/>
            <person name="Fischer W.W."/>
        </authorList>
    </citation>
    <scope>NUCLEOTIDE SEQUENCE [LARGE SCALE GENOMIC DNA]</scope>
    <source>
        <strain evidence="3 4">GNS-1</strain>
    </source>
</reference>